<dbReference type="FunFam" id="3.40.50.720:FF:000084">
    <property type="entry name" value="Short-chain dehydrogenase reductase"/>
    <property type="match status" value="1"/>
</dbReference>
<evidence type="ECO:0000256" key="1">
    <source>
        <dbReference type="ARBA" id="ARBA00006484"/>
    </source>
</evidence>
<dbReference type="InterPro" id="IPR036291">
    <property type="entry name" value="NAD(P)-bd_dom_sf"/>
</dbReference>
<dbReference type="PROSITE" id="PS00061">
    <property type="entry name" value="ADH_SHORT"/>
    <property type="match status" value="1"/>
</dbReference>
<keyword evidence="5" id="KW-1185">Reference proteome</keyword>
<accession>A0A8H4T5K6</accession>
<dbReference type="Gene3D" id="3.40.50.720">
    <property type="entry name" value="NAD(P)-binding Rossmann-like Domain"/>
    <property type="match status" value="1"/>
</dbReference>
<dbReference type="SUPFAM" id="SSF51735">
    <property type="entry name" value="NAD(P)-binding Rossmann-fold domains"/>
    <property type="match status" value="1"/>
</dbReference>
<dbReference type="OrthoDB" id="1888931at2759"/>
<keyword evidence="3" id="KW-0560">Oxidoreductase</keyword>
<comment type="similarity">
    <text evidence="1">Belongs to the short-chain dehydrogenases/reductases (SDR) family.</text>
</comment>
<evidence type="ECO:0000256" key="3">
    <source>
        <dbReference type="ARBA" id="ARBA00023002"/>
    </source>
</evidence>
<dbReference type="GO" id="GO:0016616">
    <property type="term" value="F:oxidoreductase activity, acting on the CH-OH group of donors, NAD or NADP as acceptor"/>
    <property type="evidence" value="ECO:0007669"/>
    <property type="project" value="UniProtKB-ARBA"/>
</dbReference>
<dbReference type="AlphaFoldDB" id="A0A8H4T5K6"/>
<reference evidence="4" key="2">
    <citation type="submission" date="2020-05" db="EMBL/GenBank/DDBJ databases">
        <authorList>
            <person name="Kim H.-S."/>
            <person name="Proctor R.H."/>
            <person name="Brown D.W."/>
        </authorList>
    </citation>
    <scope>NUCLEOTIDE SEQUENCE</scope>
    <source>
        <strain evidence="4">NRRL 20472</strain>
    </source>
</reference>
<dbReference type="GO" id="GO:0050664">
    <property type="term" value="F:oxidoreductase activity, acting on NAD(P)H, oxygen as acceptor"/>
    <property type="evidence" value="ECO:0007669"/>
    <property type="project" value="TreeGrafter"/>
</dbReference>
<dbReference type="Pfam" id="PF13561">
    <property type="entry name" value="adh_short_C2"/>
    <property type="match status" value="1"/>
</dbReference>
<dbReference type="PANTHER" id="PTHR43008">
    <property type="entry name" value="BENZIL REDUCTASE"/>
    <property type="match status" value="1"/>
</dbReference>
<dbReference type="PRINTS" id="PR00081">
    <property type="entry name" value="GDHRDH"/>
</dbReference>
<dbReference type="InterPro" id="IPR020904">
    <property type="entry name" value="Sc_DH/Rdtase_CS"/>
</dbReference>
<protein>
    <submittedName>
        <fullName evidence="4">Uncharacterized protein</fullName>
    </submittedName>
</protein>
<dbReference type="PRINTS" id="PR00080">
    <property type="entry name" value="SDRFAMILY"/>
</dbReference>
<proteinExistence type="inferred from homology"/>
<dbReference type="PANTHER" id="PTHR43008:SF1">
    <property type="entry name" value="NADP-DEPENDENT MANNITOL DEHYDROGENASE-RELATED"/>
    <property type="match status" value="1"/>
</dbReference>
<reference evidence="4" key="1">
    <citation type="journal article" date="2020" name="BMC Genomics">
        <title>Correction to: Identification and distribution of gene clusters required for synthesis of sphingolipid metabolism inhibitors in diverse species of the filamentous fungus Fusarium.</title>
        <authorList>
            <person name="Kim H.S."/>
            <person name="Lohmar J.M."/>
            <person name="Busman M."/>
            <person name="Brown D.W."/>
            <person name="Naumann T.A."/>
            <person name="Divon H.H."/>
            <person name="Lysoe E."/>
            <person name="Uhlig S."/>
            <person name="Proctor R.H."/>
        </authorList>
    </citation>
    <scope>NUCLEOTIDE SEQUENCE</scope>
    <source>
        <strain evidence="4">NRRL 20472</strain>
    </source>
</reference>
<evidence type="ECO:0000313" key="5">
    <source>
        <dbReference type="Proteomes" id="UP000622797"/>
    </source>
</evidence>
<evidence type="ECO:0000256" key="2">
    <source>
        <dbReference type="ARBA" id="ARBA00022857"/>
    </source>
</evidence>
<gene>
    <name evidence="4" type="ORF">FSARC_12843</name>
</gene>
<dbReference type="Proteomes" id="UP000622797">
    <property type="component" value="Unassembled WGS sequence"/>
</dbReference>
<comment type="caution">
    <text evidence="4">The sequence shown here is derived from an EMBL/GenBank/DDBJ whole genome shotgun (WGS) entry which is preliminary data.</text>
</comment>
<organism evidence="4 5">
    <name type="scientific">Fusarium sarcochroum</name>
    <dbReference type="NCBI Taxonomy" id="1208366"/>
    <lineage>
        <taxon>Eukaryota</taxon>
        <taxon>Fungi</taxon>
        <taxon>Dikarya</taxon>
        <taxon>Ascomycota</taxon>
        <taxon>Pezizomycotina</taxon>
        <taxon>Sordariomycetes</taxon>
        <taxon>Hypocreomycetidae</taxon>
        <taxon>Hypocreales</taxon>
        <taxon>Nectriaceae</taxon>
        <taxon>Fusarium</taxon>
        <taxon>Fusarium lateritium species complex</taxon>
    </lineage>
</organism>
<keyword evidence="2" id="KW-0521">NADP</keyword>
<name>A0A8H4T5K6_9HYPO</name>
<evidence type="ECO:0000313" key="4">
    <source>
        <dbReference type="EMBL" id="KAF4951720.1"/>
    </source>
</evidence>
<dbReference type="InterPro" id="IPR002347">
    <property type="entry name" value="SDR_fam"/>
</dbReference>
<dbReference type="EMBL" id="JABEXW010000906">
    <property type="protein sequence ID" value="KAF4951720.1"/>
    <property type="molecule type" value="Genomic_DNA"/>
</dbReference>
<sequence length="275" mass="29626">MSMTYEECRPTRLTLSTPNAADNVLQQFNVTDRACIITEVSRGIGLAVAEGLAEAGAHIVLVYSSHNPSIGDKASTLAQRHSVKVLNIRCDVTDFVSVERLVLRIREELGKIDVFVANAGICDPKPILEQSLNDYHAQMNVNVHGVVHSATAIGPVSEKQGFSNFIITASISGSVVTVPLDHTVYNTTKAAVIDLGRSLAREWRGFARVNIVSPGWINTEMSNDLPSINKANRMAVLGCLGHVREMKGAYLYLASDASSFVTGAEITVDGGYTLP</sequence>